<comment type="caution">
    <text evidence="7">Lacks conserved residue(s) required for the propagation of feature annotation.</text>
</comment>
<feature type="transmembrane region" description="Helical" evidence="7">
    <location>
        <begin position="277"/>
        <end position="295"/>
    </location>
</feature>
<keyword evidence="4 7" id="KW-0812">Transmembrane</keyword>
<dbReference type="InterPro" id="IPR030182">
    <property type="entry name" value="PUP_plant"/>
</dbReference>
<evidence type="ECO:0000256" key="8">
    <source>
        <dbReference type="SAM" id="MobiDB-lite"/>
    </source>
</evidence>
<dbReference type="Pfam" id="PF16913">
    <property type="entry name" value="PUNUT"/>
    <property type="match status" value="1"/>
</dbReference>
<organism evidence="9 10">
    <name type="scientific">Stephania cephalantha</name>
    <dbReference type="NCBI Taxonomy" id="152367"/>
    <lineage>
        <taxon>Eukaryota</taxon>
        <taxon>Viridiplantae</taxon>
        <taxon>Streptophyta</taxon>
        <taxon>Embryophyta</taxon>
        <taxon>Tracheophyta</taxon>
        <taxon>Spermatophyta</taxon>
        <taxon>Magnoliopsida</taxon>
        <taxon>Ranunculales</taxon>
        <taxon>Menispermaceae</taxon>
        <taxon>Menispermoideae</taxon>
        <taxon>Cissampelideae</taxon>
        <taxon>Stephania</taxon>
    </lineage>
</organism>
<evidence type="ECO:0000256" key="4">
    <source>
        <dbReference type="ARBA" id="ARBA00022692"/>
    </source>
</evidence>
<accession>A0AAP0HXP4</accession>
<feature type="transmembrane region" description="Helical" evidence="7">
    <location>
        <begin position="20"/>
        <end position="38"/>
    </location>
</feature>
<keyword evidence="6 7" id="KW-0472">Membrane</keyword>
<proteinExistence type="inferred from homology"/>
<dbReference type="PANTHER" id="PTHR31376:SF3">
    <property type="entry name" value="PURINE PERMEASE 4-RELATED"/>
    <property type="match status" value="1"/>
</dbReference>
<name>A0AAP0HXP4_9MAGN</name>
<feature type="transmembrane region" description="Helical" evidence="7">
    <location>
        <begin position="250"/>
        <end position="270"/>
    </location>
</feature>
<evidence type="ECO:0000256" key="1">
    <source>
        <dbReference type="ARBA" id="ARBA00004141"/>
    </source>
</evidence>
<comment type="similarity">
    <text evidence="2 7">Belongs to the purine permeases (TC 2.A.7.14) family.</text>
</comment>
<dbReference type="PANTHER" id="PTHR31376">
    <property type="entry name" value="OS09G0467300 PROTEIN-RELATED"/>
    <property type="match status" value="1"/>
</dbReference>
<evidence type="ECO:0000256" key="5">
    <source>
        <dbReference type="ARBA" id="ARBA00022989"/>
    </source>
</evidence>
<feature type="compositionally biased region" description="Polar residues" evidence="8">
    <location>
        <begin position="351"/>
        <end position="360"/>
    </location>
</feature>
<feature type="region of interest" description="Disordered" evidence="8">
    <location>
        <begin position="325"/>
        <end position="360"/>
    </location>
</feature>
<dbReference type="GO" id="GO:0015211">
    <property type="term" value="F:purine nucleoside transmembrane transporter activity"/>
    <property type="evidence" value="ECO:0007669"/>
    <property type="project" value="UniProtKB-UniRule"/>
</dbReference>
<feature type="transmembrane region" description="Helical" evidence="7">
    <location>
        <begin position="106"/>
        <end position="130"/>
    </location>
</feature>
<dbReference type="EMBL" id="JBBNAG010000009">
    <property type="protein sequence ID" value="KAK9105508.1"/>
    <property type="molecule type" value="Genomic_DNA"/>
</dbReference>
<dbReference type="Proteomes" id="UP001419268">
    <property type="component" value="Unassembled WGS sequence"/>
</dbReference>
<dbReference type="InterPro" id="IPR037185">
    <property type="entry name" value="EmrE-like"/>
</dbReference>
<evidence type="ECO:0000256" key="2">
    <source>
        <dbReference type="ARBA" id="ARBA00006213"/>
    </source>
</evidence>
<evidence type="ECO:0000313" key="9">
    <source>
        <dbReference type="EMBL" id="KAK9105508.1"/>
    </source>
</evidence>
<evidence type="ECO:0000256" key="3">
    <source>
        <dbReference type="ARBA" id="ARBA00022448"/>
    </source>
</evidence>
<feature type="compositionally biased region" description="Low complexity" evidence="8">
    <location>
        <begin position="330"/>
        <end position="339"/>
    </location>
</feature>
<dbReference type="GO" id="GO:0005345">
    <property type="term" value="F:purine nucleobase transmembrane transporter activity"/>
    <property type="evidence" value="ECO:0007669"/>
    <property type="project" value="UniProtKB-UniRule"/>
</dbReference>
<feature type="transmembrane region" description="Helical" evidence="7">
    <location>
        <begin position="209"/>
        <end position="230"/>
    </location>
</feature>
<sequence length="360" mass="40185">MLSRFYFSHGGKSKWVSTWVQSAGFPLLLIPIYFPYLYNMIITKLNKTNNNSLTQQQQQQQQQQQHQYHQNHHPFSQFTPKLFTLYSLIGLMLGLNNYLISFGVSYLPISTASLLLSTQLAFNLILSIILVKQKLNFTNLNSVILITLSSLLLAFNSKHDRPKNVSRGEYYMGFFSILGAGLLFALYLPIMEIVYKHVNSYQMMLEAQMVMQAASTVFATVGMVADGGFVKMREETRVFDLGPTVYKLSLGFNIVTWQMCFLGTAGLVFLTTSLTGGICATALLPVNVIGGIVIFRDGFSGIKGVSTSMSLWGFCSYLYGEYKNMKKGKSSSSSTTTTTLIVGENEDSKAMNRNSSDQDP</sequence>
<comment type="subcellular location">
    <subcellularLocation>
        <location evidence="1 7">Membrane</location>
        <topology evidence="1 7">Multi-pass membrane protein</topology>
    </subcellularLocation>
</comment>
<dbReference type="Gene3D" id="1.10.3730.20">
    <property type="match status" value="1"/>
</dbReference>
<feature type="transmembrane region" description="Helical" evidence="7">
    <location>
        <begin position="82"/>
        <end position="100"/>
    </location>
</feature>
<feature type="transmembrane region" description="Helical" evidence="7">
    <location>
        <begin position="170"/>
        <end position="188"/>
    </location>
</feature>
<evidence type="ECO:0000313" key="10">
    <source>
        <dbReference type="Proteomes" id="UP001419268"/>
    </source>
</evidence>
<comment type="caution">
    <text evidence="9">The sequence shown here is derived from an EMBL/GenBank/DDBJ whole genome shotgun (WGS) entry which is preliminary data.</text>
</comment>
<keyword evidence="3 7" id="KW-0813">Transport</keyword>
<keyword evidence="5 7" id="KW-1133">Transmembrane helix</keyword>
<evidence type="ECO:0000256" key="6">
    <source>
        <dbReference type="ARBA" id="ARBA00023136"/>
    </source>
</evidence>
<dbReference type="SUPFAM" id="SSF103481">
    <property type="entry name" value="Multidrug resistance efflux transporter EmrE"/>
    <property type="match status" value="1"/>
</dbReference>
<protein>
    <recommendedName>
        <fullName evidence="7">Probable purine permease</fullName>
    </recommendedName>
</protein>
<gene>
    <name evidence="9" type="ORF">Scep_022352</name>
</gene>
<dbReference type="GO" id="GO:0016020">
    <property type="term" value="C:membrane"/>
    <property type="evidence" value="ECO:0007669"/>
    <property type="project" value="UniProtKB-SubCell"/>
</dbReference>
<dbReference type="AlphaFoldDB" id="A0AAP0HXP4"/>
<reference evidence="9 10" key="1">
    <citation type="submission" date="2024-01" db="EMBL/GenBank/DDBJ databases">
        <title>Genome assemblies of Stephania.</title>
        <authorList>
            <person name="Yang L."/>
        </authorList>
    </citation>
    <scope>NUCLEOTIDE SEQUENCE [LARGE SCALE GENOMIC DNA]</scope>
    <source>
        <strain evidence="9">JXDWG</strain>
        <tissue evidence="9">Leaf</tissue>
    </source>
</reference>
<evidence type="ECO:0000256" key="7">
    <source>
        <dbReference type="RuleBase" id="RU368015"/>
    </source>
</evidence>
<keyword evidence="10" id="KW-1185">Reference proteome</keyword>